<dbReference type="EMBL" id="BMIK01000001">
    <property type="protein sequence ID" value="GGC17014.1"/>
    <property type="molecule type" value="Genomic_DNA"/>
</dbReference>
<keyword evidence="9" id="KW-1185">Reference proteome</keyword>
<protein>
    <recommendedName>
        <fullName evidence="3">beta-N-acetylhexosaminidase</fullName>
        <ecNumber evidence="3">3.2.1.52</ecNumber>
    </recommendedName>
</protein>
<evidence type="ECO:0000313" key="8">
    <source>
        <dbReference type="EMBL" id="GGC17014.1"/>
    </source>
</evidence>
<evidence type="ECO:0000259" key="7">
    <source>
        <dbReference type="Pfam" id="PF02838"/>
    </source>
</evidence>
<name>A0ABQ1L127_9SPHI</name>
<comment type="catalytic activity">
    <reaction evidence="1">
        <text>Hydrolysis of terminal non-reducing N-acetyl-D-hexosamine residues in N-acetyl-beta-D-hexosaminides.</text>
        <dbReference type="EC" id="3.2.1.52"/>
    </reaction>
</comment>
<dbReference type="Gene3D" id="3.30.379.10">
    <property type="entry name" value="Chitobiase/beta-hexosaminidase domain 2-like"/>
    <property type="match status" value="1"/>
</dbReference>
<feature type="domain" description="Glycoside hydrolase family 20 catalytic" evidence="6">
    <location>
        <begin position="156"/>
        <end position="503"/>
    </location>
</feature>
<evidence type="ECO:0000313" key="9">
    <source>
        <dbReference type="Proteomes" id="UP000597338"/>
    </source>
</evidence>
<organism evidence="8 9">
    <name type="scientific">Parapedobacter defluvii</name>
    <dbReference type="NCBI Taxonomy" id="2045106"/>
    <lineage>
        <taxon>Bacteria</taxon>
        <taxon>Pseudomonadati</taxon>
        <taxon>Bacteroidota</taxon>
        <taxon>Sphingobacteriia</taxon>
        <taxon>Sphingobacteriales</taxon>
        <taxon>Sphingobacteriaceae</taxon>
        <taxon>Parapedobacter</taxon>
    </lineage>
</organism>
<accession>A0ABQ1L127</accession>
<dbReference type="EC" id="3.2.1.52" evidence="3"/>
<dbReference type="Pfam" id="PF00728">
    <property type="entry name" value="Glyco_hydro_20"/>
    <property type="match status" value="1"/>
</dbReference>
<comment type="caution">
    <text evidence="8">The sequence shown here is derived from an EMBL/GenBank/DDBJ whole genome shotgun (WGS) entry which is preliminary data.</text>
</comment>
<dbReference type="InterPro" id="IPR017853">
    <property type="entry name" value="GH"/>
</dbReference>
<dbReference type="Pfam" id="PF02838">
    <property type="entry name" value="Glyco_hydro_20b"/>
    <property type="match status" value="1"/>
</dbReference>
<dbReference type="Proteomes" id="UP000597338">
    <property type="component" value="Unassembled WGS sequence"/>
</dbReference>
<dbReference type="RefSeq" id="WP_188747210.1">
    <property type="nucleotide sequence ID" value="NZ_BMIK01000001.1"/>
</dbReference>
<evidence type="ECO:0000256" key="2">
    <source>
        <dbReference type="ARBA" id="ARBA00006285"/>
    </source>
</evidence>
<dbReference type="PANTHER" id="PTHR22600">
    <property type="entry name" value="BETA-HEXOSAMINIDASE"/>
    <property type="match status" value="1"/>
</dbReference>
<feature type="domain" description="Beta-hexosaminidase bacterial type N-terminal" evidence="7">
    <location>
        <begin position="27"/>
        <end position="152"/>
    </location>
</feature>
<dbReference type="SUPFAM" id="SSF55545">
    <property type="entry name" value="beta-N-acetylhexosaminidase-like domain"/>
    <property type="match status" value="1"/>
</dbReference>
<dbReference type="InterPro" id="IPR015882">
    <property type="entry name" value="HEX_bac_N"/>
</dbReference>
<dbReference type="Gene3D" id="3.20.20.80">
    <property type="entry name" value="Glycosidases"/>
    <property type="match status" value="1"/>
</dbReference>
<dbReference type="InterPro" id="IPR015883">
    <property type="entry name" value="Glyco_hydro_20_cat"/>
</dbReference>
<dbReference type="CDD" id="cd06563">
    <property type="entry name" value="GH20_chitobiase-like"/>
    <property type="match status" value="1"/>
</dbReference>
<dbReference type="SUPFAM" id="SSF51445">
    <property type="entry name" value="(Trans)glycosidases"/>
    <property type="match status" value="1"/>
</dbReference>
<keyword evidence="4" id="KW-0378">Hydrolase</keyword>
<dbReference type="InterPro" id="IPR029018">
    <property type="entry name" value="Hex-like_dom2"/>
</dbReference>
<evidence type="ECO:0000256" key="5">
    <source>
        <dbReference type="ARBA" id="ARBA00023295"/>
    </source>
</evidence>
<dbReference type="PRINTS" id="PR00738">
    <property type="entry name" value="GLHYDRLASE20"/>
</dbReference>
<gene>
    <name evidence="8" type="ORF">GCM10011386_06050</name>
</gene>
<dbReference type="InterPro" id="IPR025705">
    <property type="entry name" value="Beta_hexosaminidase_sua/sub"/>
</dbReference>
<evidence type="ECO:0000256" key="4">
    <source>
        <dbReference type="ARBA" id="ARBA00022801"/>
    </source>
</evidence>
<keyword evidence="5" id="KW-0326">Glycosidase</keyword>
<sequence>MNNLSFAFIVFTSVACLQAGYAQESTIRVLPEPKQVTAPGNYVTFPVKMSVYLDKNLSIDREYATVLLGEIGIEPVFTLQRKQAHLSLVRGKQGGKGAESYRLQVTVHGDKQAIQVAANTGTGAIFALQTLRQLVKSQADGQLTVPVCEIKDEPYFSWRAFMLDESRHFHGKEMVKQLLDEMVRLKFNTFHWHLVDDPAWRIEIKKYPLLTEISSKGDYTHMSKGIDPAKWDSLYQHKPGLFYTQQDIREIVAYAAERGIRIIPEIEVPGHVSASVYAYPWLGASSKKAGKLVPGDLYDVTDPKVTQFLHDVLDEIIGLFPGGIIHIGGDEANYAHWQQSEPINAFMKKEGIPTYADLQVWAINRLSTYIASKGYQMIGWNEITGDNVRGEAHIEASQSEKLAPGTIVQFWDGEVTLINKAIAKGYDVVNSNRFFTYLDYPYETTSLEKAYSFNPIPDGIAPQDRKKILGLGCQLWGEFTPTTARIYYQLFPRLAAFAVIGWVDPDQKPTYEQFIQNFKPIEDVWKEKGYLSDQPYRN</sequence>
<evidence type="ECO:0000256" key="1">
    <source>
        <dbReference type="ARBA" id="ARBA00001231"/>
    </source>
</evidence>
<reference evidence="9" key="1">
    <citation type="journal article" date="2019" name="Int. J. Syst. Evol. Microbiol.">
        <title>The Global Catalogue of Microorganisms (GCM) 10K type strain sequencing project: providing services to taxonomists for standard genome sequencing and annotation.</title>
        <authorList>
            <consortium name="The Broad Institute Genomics Platform"/>
            <consortium name="The Broad Institute Genome Sequencing Center for Infectious Disease"/>
            <person name="Wu L."/>
            <person name="Ma J."/>
        </authorList>
    </citation>
    <scope>NUCLEOTIDE SEQUENCE [LARGE SCALE GENOMIC DNA]</scope>
    <source>
        <strain evidence="9">CGMCC 1.15342</strain>
    </source>
</reference>
<dbReference type="PANTHER" id="PTHR22600:SF57">
    <property type="entry name" value="BETA-N-ACETYLHEXOSAMINIDASE"/>
    <property type="match status" value="1"/>
</dbReference>
<proteinExistence type="inferred from homology"/>
<evidence type="ECO:0000259" key="6">
    <source>
        <dbReference type="Pfam" id="PF00728"/>
    </source>
</evidence>
<evidence type="ECO:0000256" key="3">
    <source>
        <dbReference type="ARBA" id="ARBA00012663"/>
    </source>
</evidence>
<comment type="similarity">
    <text evidence="2">Belongs to the glycosyl hydrolase 20 family.</text>
</comment>